<feature type="chain" id="PRO_5014545877" evidence="1">
    <location>
        <begin position="19"/>
        <end position="316"/>
    </location>
</feature>
<reference evidence="3 4" key="1">
    <citation type="submission" date="2025-04" db="UniProtKB">
        <authorList>
            <consortium name="RefSeq"/>
        </authorList>
    </citation>
    <scope>IDENTIFICATION</scope>
    <source>
        <tissue evidence="3 4">Gonads</tissue>
    </source>
</reference>
<evidence type="ECO:0000313" key="5">
    <source>
        <dbReference type="RefSeq" id="XP_013403331.1"/>
    </source>
</evidence>
<sequence>MCVKSVFWALALVIFIRAESTQECDWTRARMCFDGFLRVNMTSIMQPPVDIGRLCRLLRQIPNSLRCYHRATSECTPQQLHLLETMPRRLQGIADNYRLLCVQGCKVQKAAECFHGNVYRTFDRLTNGTSKEVYNVSLLMPPMEQIHISRACKERDRFRHILLCYKNYTENCIEEDLVALKSRHDLSHNMKNVYGSLCANPGCDDYHTRYAAMQDCAAKVYKAKPPDMCDTFIQGMSCQKAVAYGCFALHKMITLKDSMYQIYCKPVPVTEEVRTTTEDLEVQAQETMSLTARAAGLQSFLGTMSWVIIITILMIR</sequence>
<proteinExistence type="predicted"/>
<evidence type="ECO:0000313" key="2">
    <source>
        <dbReference type="Proteomes" id="UP000085678"/>
    </source>
</evidence>
<protein>
    <submittedName>
        <fullName evidence="3 4">Uncharacterized protein LOC106168712</fullName>
    </submittedName>
</protein>
<accession>A0A1S3IZB5</accession>
<dbReference type="AlphaFoldDB" id="A0A1S3IZB5"/>
<organism evidence="2 5">
    <name type="scientific">Lingula anatina</name>
    <name type="common">Brachiopod</name>
    <name type="synonym">Lingula unguis</name>
    <dbReference type="NCBI Taxonomy" id="7574"/>
    <lineage>
        <taxon>Eukaryota</taxon>
        <taxon>Metazoa</taxon>
        <taxon>Spiralia</taxon>
        <taxon>Lophotrochozoa</taxon>
        <taxon>Brachiopoda</taxon>
        <taxon>Linguliformea</taxon>
        <taxon>Lingulata</taxon>
        <taxon>Lingulida</taxon>
        <taxon>Linguloidea</taxon>
        <taxon>Lingulidae</taxon>
        <taxon>Lingula</taxon>
    </lineage>
</organism>
<evidence type="ECO:0000313" key="6">
    <source>
        <dbReference type="RefSeq" id="XP_013403333.1"/>
    </source>
</evidence>
<keyword evidence="1" id="KW-0732">Signal</keyword>
<dbReference type="RefSeq" id="XP_013403329.1">
    <property type="nucleotide sequence ID" value="XM_013547875.2"/>
</dbReference>
<dbReference type="RefSeq" id="XP_013403331.1">
    <property type="nucleotide sequence ID" value="XM_013547877.2"/>
</dbReference>
<keyword evidence="2" id="KW-1185">Reference proteome</keyword>
<dbReference type="RefSeq" id="XP_013403333.1">
    <property type="nucleotide sequence ID" value="XM_013547879.1"/>
</dbReference>
<feature type="signal peptide" evidence="1">
    <location>
        <begin position="1"/>
        <end position="18"/>
    </location>
</feature>
<evidence type="ECO:0000256" key="1">
    <source>
        <dbReference type="SAM" id="SignalP"/>
    </source>
</evidence>
<dbReference type="KEGG" id="lak:106168712"/>
<dbReference type="GeneID" id="106168712"/>
<evidence type="ECO:0000313" key="4">
    <source>
        <dbReference type="RefSeq" id="XP_013403330.1"/>
    </source>
</evidence>
<dbReference type="Proteomes" id="UP000085678">
    <property type="component" value="Unplaced"/>
</dbReference>
<name>A0A1S3IZB5_LINAN</name>
<evidence type="ECO:0000313" key="3">
    <source>
        <dbReference type="RefSeq" id="XP_013403329.1"/>
    </source>
</evidence>
<gene>
    <name evidence="3 4 5 6" type="primary">LOC106168712</name>
</gene>
<dbReference type="RefSeq" id="XP_013403330.1">
    <property type="nucleotide sequence ID" value="XM_013547876.1"/>
</dbReference>